<dbReference type="InterPro" id="IPR050482">
    <property type="entry name" value="Sensor_HK_TwoCompSys"/>
</dbReference>
<evidence type="ECO:0000313" key="5">
    <source>
        <dbReference type="EMBL" id="WSE32423.1"/>
    </source>
</evidence>
<dbReference type="EMBL" id="CP142149">
    <property type="protein sequence ID" value="WSE32423.1"/>
    <property type="molecule type" value="Genomic_DNA"/>
</dbReference>
<evidence type="ECO:0000256" key="2">
    <source>
        <dbReference type="ARBA" id="ARBA00022777"/>
    </source>
</evidence>
<dbReference type="Gene3D" id="3.30.565.10">
    <property type="entry name" value="Histidine kinase-like ATPase, C-terminal domain"/>
    <property type="match status" value="1"/>
</dbReference>
<dbReference type="InterPro" id="IPR011712">
    <property type="entry name" value="Sig_transdc_His_kin_sub3_dim/P"/>
</dbReference>
<dbReference type="PANTHER" id="PTHR24421">
    <property type="entry name" value="NITRATE/NITRITE SENSOR PROTEIN NARX-RELATED"/>
    <property type="match status" value="1"/>
</dbReference>
<dbReference type="Gene3D" id="1.20.5.1930">
    <property type="match status" value="1"/>
</dbReference>
<keyword evidence="1" id="KW-0808">Transferase</keyword>
<dbReference type="RefSeq" id="WP_326835230.1">
    <property type="nucleotide sequence ID" value="NZ_CP142149.1"/>
</dbReference>
<dbReference type="Gene3D" id="3.30.450.40">
    <property type="match status" value="1"/>
</dbReference>
<dbReference type="InterPro" id="IPR029016">
    <property type="entry name" value="GAF-like_dom_sf"/>
</dbReference>
<sequence length="419" mass="44908">MATERDLHAMSRVSATLAGSGSLADTLTALAGEVRRSAGLAAVHIQLGETGWSTLPIGALSGLPGTAAELRDRLDQCQALGAEMVSLSAIAERRPVVVAHRSETFRTHPAWAPISAIHQAISWESFVAAPLILPGGVLGYLSAFYPPGREPDPDEISFLSAVADQAAVTIDHAGMIVDNRARAVREERRKLAADLHDSIVQEMFSLSMHARAIELTNETSGAGAAAKIRADAARVVDLSQSVVKSFRSMIAEWRAPEPAERSLVTAIREWVAAASRDTGLTVKVVDEVGEIELLPEQREEVWYLVREAFHNVVKHARAQHAVIRFAQHREESRTLLVVETSDDGVGFAERGSLPGHVGLVSMSERAARLGGRLAIVTRPGGGTVVRLEFCPGEPAGSLSADGTVRIDWQEPCDTTGEQP</sequence>
<dbReference type="Pfam" id="PF01590">
    <property type="entry name" value="GAF"/>
    <property type="match status" value="1"/>
</dbReference>
<dbReference type="PANTHER" id="PTHR24421:SF61">
    <property type="entry name" value="OXYGEN SENSOR HISTIDINE KINASE NREB"/>
    <property type="match status" value="1"/>
</dbReference>
<name>A0ABZ1IFE5_9PSEU</name>
<reference evidence="5 6" key="1">
    <citation type="journal article" date="2015" name="Int. J. Syst. Evol. Microbiol.">
        <title>Amycolatopsis rhabdoformis sp. nov., an actinomycete isolated from a tropical forest soil.</title>
        <authorList>
            <person name="Souza W.R."/>
            <person name="Silva R.E."/>
            <person name="Goodfellow M."/>
            <person name="Busarakam K."/>
            <person name="Figueiro F.S."/>
            <person name="Ferreira D."/>
            <person name="Rodrigues-Filho E."/>
            <person name="Moraes L.A.B."/>
            <person name="Zucchi T.D."/>
        </authorList>
    </citation>
    <scope>NUCLEOTIDE SEQUENCE [LARGE SCALE GENOMIC DNA]</scope>
    <source>
        <strain evidence="5 6">NCIMB 14900</strain>
    </source>
</reference>
<evidence type="ECO:0000313" key="6">
    <source>
        <dbReference type="Proteomes" id="UP001330812"/>
    </source>
</evidence>
<dbReference type="Pfam" id="PF07730">
    <property type="entry name" value="HisKA_3"/>
    <property type="match status" value="1"/>
</dbReference>
<dbReference type="SUPFAM" id="SSF55781">
    <property type="entry name" value="GAF domain-like"/>
    <property type="match status" value="1"/>
</dbReference>
<evidence type="ECO:0000256" key="3">
    <source>
        <dbReference type="ARBA" id="ARBA00023012"/>
    </source>
</evidence>
<dbReference type="InterPro" id="IPR036890">
    <property type="entry name" value="HATPase_C_sf"/>
</dbReference>
<dbReference type="Proteomes" id="UP001330812">
    <property type="component" value="Chromosome"/>
</dbReference>
<keyword evidence="3" id="KW-0902">Two-component regulatory system</keyword>
<dbReference type="SUPFAM" id="SSF55874">
    <property type="entry name" value="ATPase domain of HSP90 chaperone/DNA topoisomerase II/histidine kinase"/>
    <property type="match status" value="1"/>
</dbReference>
<dbReference type="SMART" id="SM00065">
    <property type="entry name" value="GAF"/>
    <property type="match status" value="1"/>
</dbReference>
<protein>
    <submittedName>
        <fullName evidence="5">GAF domain-containing protein</fullName>
    </submittedName>
</protein>
<dbReference type="CDD" id="cd16917">
    <property type="entry name" value="HATPase_UhpB-NarQ-NarX-like"/>
    <property type="match status" value="1"/>
</dbReference>
<dbReference type="InterPro" id="IPR003018">
    <property type="entry name" value="GAF"/>
</dbReference>
<feature type="domain" description="GAF" evidence="4">
    <location>
        <begin position="22"/>
        <end position="180"/>
    </location>
</feature>
<proteinExistence type="predicted"/>
<accession>A0ABZ1IFE5</accession>
<organism evidence="5 6">
    <name type="scientific">Amycolatopsis rhabdoformis</name>
    <dbReference type="NCBI Taxonomy" id="1448059"/>
    <lineage>
        <taxon>Bacteria</taxon>
        <taxon>Bacillati</taxon>
        <taxon>Actinomycetota</taxon>
        <taxon>Actinomycetes</taxon>
        <taxon>Pseudonocardiales</taxon>
        <taxon>Pseudonocardiaceae</taxon>
        <taxon>Amycolatopsis</taxon>
    </lineage>
</organism>
<evidence type="ECO:0000256" key="1">
    <source>
        <dbReference type="ARBA" id="ARBA00022679"/>
    </source>
</evidence>
<keyword evidence="6" id="KW-1185">Reference proteome</keyword>
<evidence type="ECO:0000259" key="4">
    <source>
        <dbReference type="SMART" id="SM00065"/>
    </source>
</evidence>
<keyword evidence="2" id="KW-0418">Kinase</keyword>
<gene>
    <name evidence="5" type="ORF">VSH64_09940</name>
</gene>